<feature type="compositionally biased region" description="Low complexity" evidence="2">
    <location>
        <begin position="536"/>
        <end position="548"/>
    </location>
</feature>
<feature type="chain" id="PRO_5029613479" evidence="3">
    <location>
        <begin position="16"/>
        <end position="1597"/>
    </location>
</feature>
<dbReference type="GO" id="GO:0000122">
    <property type="term" value="P:negative regulation of transcription by RNA polymerase II"/>
    <property type="evidence" value="ECO:0007669"/>
    <property type="project" value="TreeGrafter"/>
</dbReference>
<evidence type="ECO:0000313" key="6">
    <source>
        <dbReference type="Proteomes" id="UP000591131"/>
    </source>
</evidence>
<accession>A0A7J6MPZ2</accession>
<protein>
    <submittedName>
        <fullName evidence="5">Paired AMPhipathic helix protein</fullName>
    </submittedName>
</protein>
<dbReference type="PANTHER" id="PTHR12346">
    <property type="entry name" value="SIN3B-RELATED"/>
    <property type="match status" value="1"/>
</dbReference>
<evidence type="ECO:0000256" key="3">
    <source>
        <dbReference type="SAM" id="SignalP"/>
    </source>
</evidence>
<proteinExistence type="predicted"/>
<dbReference type="InterPro" id="IPR013194">
    <property type="entry name" value="HDAC_interact_dom"/>
</dbReference>
<feature type="region of interest" description="Disordered" evidence="2">
    <location>
        <begin position="1166"/>
        <end position="1186"/>
    </location>
</feature>
<keyword evidence="1" id="KW-0678">Repressor</keyword>
<dbReference type="InterPro" id="IPR039774">
    <property type="entry name" value="Sin3-like"/>
</dbReference>
<feature type="compositionally biased region" description="Polar residues" evidence="2">
    <location>
        <begin position="1132"/>
        <end position="1144"/>
    </location>
</feature>
<dbReference type="GO" id="GO:0000118">
    <property type="term" value="C:histone deacetylase complex"/>
    <property type="evidence" value="ECO:0007669"/>
    <property type="project" value="TreeGrafter"/>
</dbReference>
<sequence>MLLTGSLLFFCSVYGAPLWDSETCLEECPELAQSVALLEALVLSPKLAAAALSGSYQAGYKAVREDKVYSCVAEKLCGTCLEIPTPATSSRPASAGTSTMSTQGGSSGIRLQVEEMKQYLDQAKCMFADSPDKYEQLLEVIAGMSKRTRPHQPAPPSTAASTPSGTVTGIGALVGQLQQLNHSPDQQQQQPAAAGVQMIQALQGLMQHQSQQQQQQAVVPQPTPMDIARQEDDISELDNLDVGGLIDRLLEIFEGQGAAKSMVLCFLQLCRLSNHPAASWLFEEAERLREAEVKRQKETEEKEAFAAVSAAARATADVIGPPGPPICLDRAATMAFLTAVLPTLPSNVYAVLSSGVYQGLEAGIVNSNFDEGMRRVLQNYAMATSVYLAHRKSMIRVHGTNESAFPSRSTGTRRAPAAKGKRKRATTGRGAAAAKQASTSSEENGQGSSEEASVEATTPESDESTELSRQPVRQARKKRAKASSSSEVSDDDAAVPKRRSTRRTRAAVKTERGASSSEAEEPVAKRGRTNRRKGKSAGSAGDSSVVSATQRLGEEPTMEGRERVALEMLVEILPPTLAHEMFKTLSIWLDGGFEVSTVTSFFERIIGHLRGCATVPMPTDGEQDDIDIHKEHSALFDTYTEQERTVLFNRLYDLDRAVMEVCNRHLTDLISGILLKREGSKQRKVISQAPKAEGCRSYVSHLCFPCESAEAAVCKERLLRTPPGIINNTWLGVSLGTEEAQDFKYFRRNHNEEALFNNEDHKYATTLTVKCVSLTVRRLEKLRKRLDGMSQEQKEAYQLKMPGDITSHYASTAMGQKMAEDLMKHPAKFLPQLISRLKDTQASLTSPSTGLIAAASKAWLKVDKRSFLPGLDHRSYYFRGHCLKNSTSRAFLSNLQASAPIGIVEEEREWASWGPHWLASSTNGRYPLTVIGDDAVTFEDAISEETNSAAAASGEDTIKPSPVLLCMPDPKVHELALEVVRCKVEGTFSEEPPEGVSAGTAMEELEKVLRPFLPSTVLPSVHSSSTTTIQQGNHTTRLFDDVTNDAADAATKPKPVFLTQTQYFLLRFYHIVYSRLARASSDITRLQKQYKQHKEGHFSNDGGRGCDRDGPVSVPDSPEQPPPGKPLVTLVAHNTTPSTDSMNGGNAIEPGSRGMDSLVSQMAQIFSSSQDSASQPAAGSNSTPAPSFNNIVREHLGFNRGYYLYTMPKVLARMADVLHLVCLGRADIVVKRKSVDSGGPRTPRKDAVTERILALNQSVQSVGLSHETAKELASLGLECYRHYNYYDAGPDPEGLGGSIIAASIHNNGWFACCELKALEAEEVPSSFAALMHLFSAPAYCLGGEAMVHSAKIQASIGVDKFGRSELREIARFSSGVPEGNLDHLSIITDDPLMNKCHEGSIKDFWKDKDTIKKCKEMRSLQGIILDQIWDGIDEAVAKQYQVMCTLETAARPAMGIAYHFNLAWDAKQRRFTLNQLIGGDRNNSITMLKYGIVNIDRLRRMLSDSRKETLGYFQRGNEANLQSLCIKQVERFVEYVMGVSGETLPSPKLAYVPKIFRWLTNGKFMIYDNNELGETYERHEYPPFARIDYQRREQPPY</sequence>
<feature type="compositionally biased region" description="Low complexity" evidence="2">
    <location>
        <begin position="157"/>
        <end position="166"/>
    </location>
</feature>
<evidence type="ECO:0000259" key="4">
    <source>
        <dbReference type="SMART" id="SM00761"/>
    </source>
</evidence>
<reference evidence="5 6" key="1">
    <citation type="submission" date="2020-04" db="EMBL/GenBank/DDBJ databases">
        <title>Perkinsus chesapeaki whole genome sequence.</title>
        <authorList>
            <person name="Bogema D.R."/>
        </authorList>
    </citation>
    <scope>NUCLEOTIDE SEQUENCE [LARGE SCALE GENOMIC DNA]</scope>
    <source>
        <strain evidence="5">ATCC PRA-425</strain>
    </source>
</reference>
<feature type="compositionally biased region" description="Low complexity" evidence="2">
    <location>
        <begin position="427"/>
        <end position="451"/>
    </location>
</feature>
<dbReference type="EMBL" id="JAAPAO010000078">
    <property type="protein sequence ID" value="KAF4673669.1"/>
    <property type="molecule type" value="Genomic_DNA"/>
</dbReference>
<feature type="compositionally biased region" description="Basic and acidic residues" evidence="2">
    <location>
        <begin position="1092"/>
        <end position="1110"/>
    </location>
</feature>
<gene>
    <name evidence="5" type="primary">SIN3B</name>
    <name evidence="5" type="ORF">FOL47_010252</name>
</gene>
<keyword evidence="3" id="KW-0732">Signal</keyword>
<evidence type="ECO:0000313" key="5">
    <source>
        <dbReference type="EMBL" id="KAF4673669.1"/>
    </source>
</evidence>
<comment type="caution">
    <text evidence="5">The sequence shown here is derived from an EMBL/GenBank/DDBJ whole genome shotgun (WGS) entry which is preliminary data.</text>
</comment>
<dbReference type="OrthoDB" id="438674at2759"/>
<dbReference type="SMART" id="SM00761">
    <property type="entry name" value="HDAC_interact"/>
    <property type="match status" value="1"/>
</dbReference>
<dbReference type="GO" id="GO:0003714">
    <property type="term" value="F:transcription corepressor activity"/>
    <property type="evidence" value="ECO:0007669"/>
    <property type="project" value="InterPro"/>
</dbReference>
<feature type="compositionally biased region" description="Polar residues" evidence="2">
    <location>
        <begin position="400"/>
        <end position="410"/>
    </location>
</feature>
<name>A0A7J6MPZ2_PERCH</name>
<feature type="region of interest" description="Disordered" evidence="2">
    <location>
        <begin position="1088"/>
        <end position="1152"/>
    </location>
</feature>
<feature type="compositionally biased region" description="Low complexity" evidence="2">
    <location>
        <begin position="1166"/>
        <end position="1180"/>
    </location>
</feature>
<dbReference type="Proteomes" id="UP000591131">
    <property type="component" value="Unassembled WGS sequence"/>
</dbReference>
<organism evidence="5 6">
    <name type="scientific">Perkinsus chesapeaki</name>
    <name type="common">Clam parasite</name>
    <name type="synonym">Perkinsus andrewsi</name>
    <dbReference type="NCBI Taxonomy" id="330153"/>
    <lineage>
        <taxon>Eukaryota</taxon>
        <taxon>Sar</taxon>
        <taxon>Alveolata</taxon>
        <taxon>Perkinsozoa</taxon>
        <taxon>Perkinsea</taxon>
        <taxon>Perkinsida</taxon>
        <taxon>Perkinsidae</taxon>
        <taxon>Perkinsus</taxon>
    </lineage>
</organism>
<evidence type="ECO:0000256" key="1">
    <source>
        <dbReference type="ARBA" id="ARBA00022491"/>
    </source>
</evidence>
<feature type="compositionally biased region" description="Basic residues" evidence="2">
    <location>
        <begin position="525"/>
        <end position="535"/>
    </location>
</feature>
<feature type="domain" description="Histone deacetylase interacting" evidence="4">
    <location>
        <begin position="713"/>
        <end position="796"/>
    </location>
</feature>
<keyword evidence="6" id="KW-1185">Reference proteome</keyword>
<feature type="region of interest" description="Disordered" evidence="2">
    <location>
        <begin position="399"/>
        <end position="559"/>
    </location>
</feature>
<dbReference type="Pfam" id="PF08295">
    <property type="entry name" value="Sin3_corepress"/>
    <property type="match status" value="1"/>
</dbReference>
<dbReference type="GO" id="GO:0000785">
    <property type="term" value="C:chromatin"/>
    <property type="evidence" value="ECO:0007669"/>
    <property type="project" value="TreeGrafter"/>
</dbReference>
<feature type="signal peptide" evidence="3">
    <location>
        <begin position="1"/>
        <end position="15"/>
    </location>
</feature>
<dbReference type="PANTHER" id="PTHR12346:SF0">
    <property type="entry name" value="SIN3A, ISOFORM G"/>
    <property type="match status" value="1"/>
</dbReference>
<evidence type="ECO:0000256" key="2">
    <source>
        <dbReference type="SAM" id="MobiDB-lite"/>
    </source>
</evidence>
<feature type="compositionally biased region" description="Basic residues" evidence="2">
    <location>
        <begin position="496"/>
        <end position="506"/>
    </location>
</feature>
<feature type="region of interest" description="Disordered" evidence="2">
    <location>
        <begin position="146"/>
        <end position="166"/>
    </location>
</feature>